<proteinExistence type="predicted"/>
<protein>
    <submittedName>
        <fullName evidence="1">Uncharacterized protein</fullName>
    </submittedName>
</protein>
<evidence type="ECO:0000313" key="1">
    <source>
        <dbReference type="EMBL" id="AQS87416.1"/>
    </source>
</evidence>
<dbReference type="EMBL" id="CP014691">
    <property type="protein sequence ID" value="AQS87416.1"/>
    <property type="molecule type" value="Genomic_DNA"/>
</dbReference>
<sequence length="188" mass="20010">MRRGLIGFALAIVTTGPALAENAAPLVTPLQDTDITYDIQAPDGHVLHQRMRWRSATWQQRIDPGDSATVMLTDYRAGRLQVVDLLHRTVTTMDVPLAQFAPPGVPAAGVWRKGNVEHVAGRDCTEWSGTDSEAQPGVFCYTTDGLLLGASRSGVHVVQAASIAQGPQAEAVFALPPGLKTLAPATPH</sequence>
<accession>A0A1U9KNP3</accession>
<reference evidence="1 2" key="1">
    <citation type="submission" date="2016-03" db="EMBL/GenBank/DDBJ databases">
        <title>Acetic acid bacteria sequencing.</title>
        <authorList>
            <person name="Brandt J."/>
            <person name="Jakob F."/>
            <person name="Vogel R.F."/>
        </authorList>
    </citation>
    <scope>NUCLEOTIDE SEQUENCE [LARGE SCALE GENOMIC DNA]</scope>
    <source>
        <strain evidence="1 2">NBRC 101099</strain>
    </source>
</reference>
<gene>
    <name evidence="1" type="ORF">A0U93_05090</name>
</gene>
<keyword evidence="2" id="KW-1185">Reference proteome</keyword>
<dbReference type="STRING" id="320497.A0U93_05090"/>
<dbReference type="RefSeq" id="WP_077806398.1">
    <property type="nucleotide sequence ID" value="NZ_BJXS01000009.1"/>
</dbReference>
<evidence type="ECO:0000313" key="2">
    <source>
        <dbReference type="Proteomes" id="UP000188604"/>
    </source>
</evidence>
<dbReference type="AlphaFoldDB" id="A0A1U9KNP3"/>
<dbReference type="KEGG" id="nch:A0U93_05090"/>
<dbReference type="OrthoDB" id="7282046at2"/>
<name>A0A1U9KNP3_9PROT</name>
<organism evidence="1 2">
    <name type="scientific">Neoasaia chiangmaiensis</name>
    <dbReference type="NCBI Taxonomy" id="320497"/>
    <lineage>
        <taxon>Bacteria</taxon>
        <taxon>Pseudomonadati</taxon>
        <taxon>Pseudomonadota</taxon>
        <taxon>Alphaproteobacteria</taxon>
        <taxon>Acetobacterales</taxon>
        <taxon>Acetobacteraceae</taxon>
        <taxon>Neoasaia</taxon>
    </lineage>
</organism>
<dbReference type="Proteomes" id="UP000188604">
    <property type="component" value="Chromosome"/>
</dbReference>